<evidence type="ECO:0000256" key="1">
    <source>
        <dbReference type="ARBA" id="ARBA00022729"/>
    </source>
</evidence>
<feature type="compositionally biased region" description="Low complexity" evidence="2">
    <location>
        <begin position="15"/>
        <end position="28"/>
    </location>
</feature>
<dbReference type="InterPro" id="IPR039331">
    <property type="entry name" value="PAPs-like"/>
</dbReference>
<dbReference type="STRING" id="927083.DB32_002527"/>
<dbReference type="PANTHER" id="PTHR22953:SF153">
    <property type="entry name" value="PURPLE ACID PHOSPHATASE"/>
    <property type="match status" value="1"/>
</dbReference>
<dbReference type="Pfam" id="PF00149">
    <property type="entry name" value="Metallophos"/>
    <property type="match status" value="1"/>
</dbReference>
<dbReference type="KEGG" id="samy:DB32_002527"/>
<evidence type="ECO:0000313" key="4">
    <source>
        <dbReference type="EMBL" id="AKF05378.1"/>
    </source>
</evidence>
<dbReference type="EMBL" id="CP011125">
    <property type="protein sequence ID" value="AKF05378.1"/>
    <property type="molecule type" value="Genomic_DNA"/>
</dbReference>
<dbReference type="AlphaFoldDB" id="A0A0F6YIQ5"/>
<dbReference type="InterPro" id="IPR029052">
    <property type="entry name" value="Metallo-depent_PP-like"/>
</dbReference>
<evidence type="ECO:0000313" key="5">
    <source>
        <dbReference type="Proteomes" id="UP000034883"/>
    </source>
</evidence>
<dbReference type="Proteomes" id="UP000034883">
    <property type="component" value="Chromosome"/>
</dbReference>
<name>A0A0F6YIQ5_9BACT</name>
<dbReference type="InterPro" id="IPR004843">
    <property type="entry name" value="Calcineurin-like_PHP"/>
</dbReference>
<sequence>MLVLCVACGDDDAAPPDAGQPVVDAGPPDAGPPPDDSPLKGPWTLRPDVDRIVVRWESRLAPEPAAVEVHAEGSEEITTHEGTSRETIVQLSYGVGSAVVREPDYPGTYFVNDVEITGLTPATCYAYSIVGYPEEGGRFCTMHAPDDHTTPITFYAIGDTSPAVMGTVRLITSEDPAQAEFTVHVGDIQYYSTVIETHQAWFRLMQPLLRANAFLPCVGNHEVDEVPHEYDDYYLRLFSPAGRDGTNEWYHYQTGGVHFFSLSSEHDLDLGSTQIDWLEEELAEAEADPNYRFSIVYLHRPLYSVGDYRPRENQRASLLPIIDAHRVPLVLAGHMHGYERFEVGDVTYITTGAGGFVDGNIDELVEELPEDAALRVASGSFLQAMFVEIVQDAEGNDVIRGRVVDDVGVERDTFEHVVAP</sequence>
<protein>
    <submittedName>
        <fullName evidence="4">Ser/Thr protein phosphatase family protein</fullName>
    </submittedName>
</protein>
<proteinExistence type="predicted"/>
<feature type="region of interest" description="Disordered" evidence="2">
    <location>
        <begin position="10"/>
        <end position="42"/>
    </location>
</feature>
<feature type="domain" description="Calcineurin-like phosphoesterase" evidence="3">
    <location>
        <begin position="168"/>
        <end position="338"/>
    </location>
</feature>
<dbReference type="RefSeq" id="WP_169791425.1">
    <property type="nucleotide sequence ID" value="NZ_CP011125.1"/>
</dbReference>
<reference evidence="4 5" key="1">
    <citation type="submission" date="2015-03" db="EMBL/GenBank/DDBJ databases">
        <title>Genome assembly of Sandaracinus amylolyticus DSM 53668.</title>
        <authorList>
            <person name="Sharma G."/>
            <person name="Subramanian S."/>
        </authorList>
    </citation>
    <scope>NUCLEOTIDE SEQUENCE [LARGE SCALE GENOMIC DNA]</scope>
    <source>
        <strain evidence="4 5">DSM 53668</strain>
    </source>
</reference>
<dbReference type="GO" id="GO:0003993">
    <property type="term" value="F:acid phosphatase activity"/>
    <property type="evidence" value="ECO:0007669"/>
    <property type="project" value="InterPro"/>
</dbReference>
<keyword evidence="1" id="KW-0732">Signal</keyword>
<dbReference type="Gene3D" id="3.60.21.10">
    <property type="match status" value="1"/>
</dbReference>
<keyword evidence="5" id="KW-1185">Reference proteome</keyword>
<evidence type="ECO:0000259" key="3">
    <source>
        <dbReference type="Pfam" id="PF00149"/>
    </source>
</evidence>
<accession>A0A0F6YIQ5</accession>
<evidence type="ECO:0000256" key="2">
    <source>
        <dbReference type="SAM" id="MobiDB-lite"/>
    </source>
</evidence>
<dbReference type="SUPFAM" id="SSF56300">
    <property type="entry name" value="Metallo-dependent phosphatases"/>
    <property type="match status" value="1"/>
</dbReference>
<gene>
    <name evidence="4" type="ORF">DB32_002527</name>
</gene>
<dbReference type="PANTHER" id="PTHR22953">
    <property type="entry name" value="ACID PHOSPHATASE RELATED"/>
    <property type="match status" value="1"/>
</dbReference>
<organism evidence="4 5">
    <name type="scientific">Sandaracinus amylolyticus</name>
    <dbReference type="NCBI Taxonomy" id="927083"/>
    <lineage>
        <taxon>Bacteria</taxon>
        <taxon>Pseudomonadati</taxon>
        <taxon>Myxococcota</taxon>
        <taxon>Polyangia</taxon>
        <taxon>Polyangiales</taxon>
        <taxon>Sandaracinaceae</taxon>
        <taxon>Sandaracinus</taxon>
    </lineage>
</organism>